<protein>
    <submittedName>
        <fullName evidence="1">Retrovirus-related Pol polyprotein from transposon opus</fullName>
    </submittedName>
</protein>
<evidence type="ECO:0000313" key="1">
    <source>
        <dbReference type="EMBL" id="GFS78025.1"/>
    </source>
</evidence>
<dbReference type="EMBL" id="BMAW01002318">
    <property type="protein sequence ID" value="GFS78025.1"/>
    <property type="molecule type" value="Genomic_DNA"/>
</dbReference>
<organism evidence="1 2">
    <name type="scientific">Nephila pilipes</name>
    <name type="common">Giant wood spider</name>
    <name type="synonym">Nephila maculata</name>
    <dbReference type="NCBI Taxonomy" id="299642"/>
    <lineage>
        <taxon>Eukaryota</taxon>
        <taxon>Metazoa</taxon>
        <taxon>Ecdysozoa</taxon>
        <taxon>Arthropoda</taxon>
        <taxon>Chelicerata</taxon>
        <taxon>Arachnida</taxon>
        <taxon>Araneae</taxon>
        <taxon>Araneomorphae</taxon>
        <taxon>Entelegynae</taxon>
        <taxon>Araneoidea</taxon>
        <taxon>Nephilidae</taxon>
        <taxon>Nephila</taxon>
    </lineage>
</organism>
<comment type="caution">
    <text evidence="1">The sequence shown here is derived from an EMBL/GenBank/DDBJ whole genome shotgun (WGS) entry which is preliminary data.</text>
</comment>
<proteinExistence type="predicted"/>
<gene>
    <name evidence="1" type="ORF">NPIL_329591</name>
</gene>
<sequence length="160" mass="18080">MRNIPVTARSNLIRKSTTIQDDKSDVLTAKISLLVSKPVDIYDCVDDLKIVEVKCGKTTTNGIVDAGVPISVVREDLAADMVYEGEGKIEINSTFGESETTLLIIIEMKINDNLLGDRFKETYQRVTTKLFSIYYAQREYRTSWKKLLFGDVGFRIKSTE</sequence>
<evidence type="ECO:0000313" key="2">
    <source>
        <dbReference type="Proteomes" id="UP000887013"/>
    </source>
</evidence>
<dbReference type="OrthoDB" id="6424769at2759"/>
<reference evidence="1" key="1">
    <citation type="submission" date="2020-08" db="EMBL/GenBank/DDBJ databases">
        <title>Multicomponent nature underlies the extraordinary mechanical properties of spider dragline silk.</title>
        <authorList>
            <person name="Kono N."/>
            <person name="Nakamura H."/>
            <person name="Mori M."/>
            <person name="Yoshida Y."/>
            <person name="Ohtoshi R."/>
            <person name="Malay A.D."/>
            <person name="Moran D.A.P."/>
            <person name="Tomita M."/>
            <person name="Numata K."/>
            <person name="Arakawa K."/>
        </authorList>
    </citation>
    <scope>NUCLEOTIDE SEQUENCE</scope>
</reference>
<name>A0A8X6MTY7_NEPPI</name>
<dbReference type="AlphaFoldDB" id="A0A8X6MTY7"/>
<dbReference type="Proteomes" id="UP000887013">
    <property type="component" value="Unassembled WGS sequence"/>
</dbReference>
<keyword evidence="2" id="KW-1185">Reference proteome</keyword>
<accession>A0A8X6MTY7</accession>